<reference evidence="2 3" key="1">
    <citation type="submission" date="2015-03" db="EMBL/GenBank/DDBJ databases">
        <authorList>
            <person name="Morales-Cruz A."/>
            <person name="Amrine K.C."/>
            <person name="Cantu D."/>
        </authorList>
    </citation>
    <scope>NUCLEOTIDE SEQUENCE [LARGE SCALE GENOMIC DNA]</scope>
    <source>
        <strain evidence="2">DS831</strain>
    </source>
</reference>
<name>A0A0G2EBP1_9PEZI</name>
<evidence type="ECO:0000313" key="2">
    <source>
        <dbReference type="EMBL" id="KKY19904.1"/>
    </source>
</evidence>
<reference evidence="2 3" key="2">
    <citation type="submission" date="2015-05" db="EMBL/GenBank/DDBJ databases">
        <title>Distinctive expansion of gene families associated with plant cell wall degradation and secondary metabolism in the genomes of grapevine trunk pathogens.</title>
        <authorList>
            <person name="Lawrence D.P."/>
            <person name="Travadon R."/>
            <person name="Rolshausen P.E."/>
            <person name="Baumgartner K."/>
        </authorList>
    </citation>
    <scope>NUCLEOTIDE SEQUENCE [LARGE SCALE GENOMIC DNA]</scope>
    <source>
        <strain evidence="2">DS831</strain>
    </source>
</reference>
<organism evidence="2 3">
    <name type="scientific">Diplodia seriata</name>
    <dbReference type="NCBI Taxonomy" id="420778"/>
    <lineage>
        <taxon>Eukaryota</taxon>
        <taxon>Fungi</taxon>
        <taxon>Dikarya</taxon>
        <taxon>Ascomycota</taxon>
        <taxon>Pezizomycotina</taxon>
        <taxon>Dothideomycetes</taxon>
        <taxon>Dothideomycetes incertae sedis</taxon>
        <taxon>Botryosphaeriales</taxon>
        <taxon>Botryosphaeriaceae</taxon>
        <taxon>Diplodia</taxon>
    </lineage>
</organism>
<protein>
    <submittedName>
        <fullName evidence="2">Putative major facilitator superfamily transporter</fullName>
    </submittedName>
</protein>
<comment type="caution">
    <text evidence="2">The sequence shown here is derived from an EMBL/GenBank/DDBJ whole genome shotgun (WGS) entry which is preliminary data.</text>
</comment>
<proteinExistence type="predicted"/>
<gene>
    <name evidence="2" type="ORF">UCDDS831_g05189</name>
</gene>
<dbReference type="Proteomes" id="UP000034182">
    <property type="component" value="Unassembled WGS sequence"/>
</dbReference>
<accession>A0A0G2EBP1</accession>
<evidence type="ECO:0000256" key="1">
    <source>
        <dbReference type="SAM" id="Phobius"/>
    </source>
</evidence>
<keyword evidence="1" id="KW-0472">Membrane</keyword>
<sequence>MFVYRRFATVNYSRTNFSIVSVTDLSTPEVYPVSLEDYMLALSSVVPGFNASVDVKGDNSQLATYAVTALPISDSQVAKKISLKAIRKAMSVPLDYFQANYFAPGPNIWELDEPREGLADDMYTELSIAILSHQVVAGRVSRWLFIASAGVLLLISAAGIAAT</sequence>
<feature type="transmembrane region" description="Helical" evidence="1">
    <location>
        <begin position="143"/>
        <end position="162"/>
    </location>
</feature>
<evidence type="ECO:0000313" key="3">
    <source>
        <dbReference type="Proteomes" id="UP000034182"/>
    </source>
</evidence>
<dbReference type="AlphaFoldDB" id="A0A0G2EBP1"/>
<dbReference type="EMBL" id="LAQI01000109">
    <property type="protein sequence ID" value="KKY19904.1"/>
    <property type="molecule type" value="Genomic_DNA"/>
</dbReference>
<keyword evidence="1" id="KW-1133">Transmembrane helix</keyword>
<keyword evidence="1" id="KW-0812">Transmembrane</keyword>